<evidence type="ECO:0000256" key="1">
    <source>
        <dbReference type="ARBA" id="ARBA00022786"/>
    </source>
</evidence>
<evidence type="ECO:0000313" key="6">
    <source>
        <dbReference type="Proteomes" id="UP001233172"/>
    </source>
</evidence>
<dbReference type="Pfam" id="PF00632">
    <property type="entry name" value="HECT"/>
    <property type="match status" value="1"/>
</dbReference>
<dbReference type="Pfam" id="PF03256">
    <property type="entry name" value="ANAPC10"/>
    <property type="match status" value="1"/>
</dbReference>
<dbReference type="Gene3D" id="3.90.1750.10">
    <property type="entry name" value="Hect, E3 ligase catalytic domains"/>
    <property type="match status" value="1"/>
</dbReference>
<keyword evidence="6" id="KW-1185">Reference proteome</keyword>
<evidence type="ECO:0000256" key="2">
    <source>
        <dbReference type="PROSITE-ProRule" id="PRU00104"/>
    </source>
</evidence>
<dbReference type="GO" id="GO:0004842">
    <property type="term" value="F:ubiquitin-protein transferase activity"/>
    <property type="evidence" value="ECO:0007669"/>
    <property type="project" value="InterPro"/>
</dbReference>
<dbReference type="Gene3D" id="3.30.2410.10">
    <property type="entry name" value="Hect, E3 ligase catalytic domain"/>
    <property type="match status" value="1"/>
</dbReference>
<dbReference type="EMBL" id="JASAOG010000097">
    <property type="protein sequence ID" value="KAK0052136.1"/>
    <property type="molecule type" value="Genomic_DNA"/>
</dbReference>
<dbReference type="InterPro" id="IPR004939">
    <property type="entry name" value="APC_su10/DOC_dom"/>
</dbReference>
<feature type="active site" description="Glycyl thioester intermediate" evidence="2">
    <location>
        <position position="823"/>
    </location>
</feature>
<dbReference type="Gene3D" id="2.60.120.260">
    <property type="entry name" value="Galactose-binding domain-like"/>
    <property type="match status" value="1"/>
</dbReference>
<dbReference type="InterPro" id="IPR035983">
    <property type="entry name" value="Hect_E3_ubiquitin_ligase"/>
</dbReference>
<evidence type="ECO:0000259" key="3">
    <source>
        <dbReference type="PROSITE" id="PS50237"/>
    </source>
</evidence>
<reference evidence="5" key="2">
    <citation type="submission" date="2023-04" db="EMBL/GenBank/DDBJ databases">
        <authorList>
            <person name="Bu L."/>
            <person name="Lu L."/>
            <person name="Laidemitt M.R."/>
            <person name="Zhang S.M."/>
            <person name="Mutuku M."/>
            <person name="Mkoji G."/>
            <person name="Steinauer M."/>
            <person name="Loker E.S."/>
        </authorList>
    </citation>
    <scope>NUCLEOTIDE SEQUENCE</scope>
    <source>
        <strain evidence="5">KasaAsao</strain>
        <tissue evidence="5">Whole Snail</tissue>
    </source>
</reference>
<keyword evidence="1 2" id="KW-0833">Ubl conjugation pathway</keyword>
<accession>A0AAD8BCX1</accession>
<comment type="caution">
    <text evidence="5">The sequence shown here is derived from an EMBL/GenBank/DDBJ whole genome shotgun (WGS) entry which is preliminary data.</text>
</comment>
<dbReference type="InterPro" id="IPR042469">
    <property type="entry name" value="HECTD3"/>
</dbReference>
<dbReference type="InterPro" id="IPR008979">
    <property type="entry name" value="Galactose-bd-like_sf"/>
</dbReference>
<dbReference type="PANTHER" id="PTHR46654:SF1">
    <property type="entry name" value="E3 UBIQUITIN-PROTEIN LIGASE HECTD3"/>
    <property type="match status" value="1"/>
</dbReference>
<dbReference type="Gene3D" id="3.30.2160.10">
    <property type="entry name" value="Hect, E3 ligase catalytic domain"/>
    <property type="match status" value="1"/>
</dbReference>
<dbReference type="SUPFAM" id="SSF56204">
    <property type="entry name" value="Hect, E3 ligase catalytic domain"/>
    <property type="match status" value="1"/>
</dbReference>
<dbReference type="AlphaFoldDB" id="A0AAD8BCX1"/>
<dbReference type="PANTHER" id="PTHR46654">
    <property type="entry name" value="E3 UBIQUITIN-PROTEIN LIGASE HECTD3"/>
    <property type="match status" value="1"/>
</dbReference>
<proteinExistence type="predicted"/>
<dbReference type="Proteomes" id="UP001233172">
    <property type="component" value="Unassembled WGS sequence"/>
</dbReference>
<feature type="domain" description="HECT" evidence="3">
    <location>
        <begin position="533"/>
        <end position="856"/>
    </location>
</feature>
<evidence type="ECO:0000259" key="4">
    <source>
        <dbReference type="PROSITE" id="PS51284"/>
    </source>
</evidence>
<protein>
    <submittedName>
        <fullName evidence="5">E3 ubiquitin-protein ligase HECTD3</fullName>
    </submittedName>
</protein>
<feature type="domain" description="DOC" evidence="4">
    <location>
        <begin position="202"/>
        <end position="395"/>
    </location>
</feature>
<reference evidence="5" key="1">
    <citation type="journal article" date="2023" name="PLoS Negl. Trop. Dis.">
        <title>A genome sequence for Biomphalaria pfeifferi, the major vector snail for the human-infecting parasite Schistosoma mansoni.</title>
        <authorList>
            <person name="Bu L."/>
            <person name="Lu L."/>
            <person name="Laidemitt M.R."/>
            <person name="Zhang S.M."/>
            <person name="Mutuku M."/>
            <person name="Mkoji G."/>
            <person name="Steinauer M."/>
            <person name="Loker E.S."/>
        </authorList>
    </citation>
    <scope>NUCLEOTIDE SEQUENCE</scope>
    <source>
        <strain evidence="5">KasaAsao</strain>
    </source>
</reference>
<dbReference type="PROSITE" id="PS50237">
    <property type="entry name" value="HECT"/>
    <property type="match status" value="1"/>
</dbReference>
<dbReference type="SMART" id="SM01337">
    <property type="entry name" value="APC10"/>
    <property type="match status" value="1"/>
</dbReference>
<dbReference type="SUPFAM" id="SSF49785">
    <property type="entry name" value="Galactose-binding domain-like"/>
    <property type="match status" value="1"/>
</dbReference>
<dbReference type="SMART" id="SM00119">
    <property type="entry name" value="HECTc"/>
    <property type="match status" value="1"/>
</dbReference>
<organism evidence="5 6">
    <name type="scientific">Biomphalaria pfeifferi</name>
    <name type="common">Bloodfluke planorb</name>
    <name type="synonym">Freshwater snail</name>
    <dbReference type="NCBI Taxonomy" id="112525"/>
    <lineage>
        <taxon>Eukaryota</taxon>
        <taxon>Metazoa</taxon>
        <taxon>Spiralia</taxon>
        <taxon>Lophotrochozoa</taxon>
        <taxon>Mollusca</taxon>
        <taxon>Gastropoda</taxon>
        <taxon>Heterobranchia</taxon>
        <taxon>Euthyneura</taxon>
        <taxon>Panpulmonata</taxon>
        <taxon>Hygrophila</taxon>
        <taxon>Lymnaeoidea</taxon>
        <taxon>Planorbidae</taxon>
        <taxon>Biomphalaria</taxon>
    </lineage>
</organism>
<sequence>MHGNYNHNIPSARRRISRIRCLQDCITSLRNRQPFPDCLCYIPSELEYTTSYKTTWKLFQSPDKTSKVIKEIQATPSTRLIVSGEDFCNGDGKWLCVLKTKSTANDDYEHVPSDCLWLLLFSSRSSTEETPSAVPVQEVVSYSKSKLNLLKKQQPKIKSWEGVIEEHYAPVLKKHKAFIVPADKEAVDRLKALEKNWTLEHDAALVQVMSSNIPQETENLGSLRGFVEALGVSSYSSGDGESANLTDEDPNTYWETDGQQGQHWIRLTMKKGTIIKSLSLLVNLADDNYLPETIVVVAGETDDVKVLNSVNIVWSPQSNTEIKLLENLTEYYSIVTIRIKSCKCKSILSKMIQIFAHGIDTRIRGIKLHCLEERSLGFDQEFFSGEKLVRYPLLQSFSPSVNYRRSVVLQRFMWLLDSVIHYLIPAWQSSIESCHFQEGSTLANLESIRQLLPLSKKRLALIDTLLKGSASDPSDRKIVYINRHAAFEHRVNPTDYNNTVFMQLYEGLKPRDRASTPLTYRWSSQNDQWWECKFISEGIIDQGGGFRDSLSDMAEELCPSDPDAPMALPFFVRTPNQSNEDGNVNRDSYIPNPSCHSLEKYEWLGQLMGACFRGKEILILSLPPYVWKRLAGESYNWSRDFATVDAAEVRLIDSLVNMDRETFLTTGRSWTMVLSDGSHVSLKVDSDGNPLPLAYEDRLEYAEKVREIRLAECDKQLKALRSGLLKVIPEAVLELLTWQELETRICGEPEISVEALMKNTFYHHIDEDDLRVKYFWTAVKNFSNEDRSHLLRFITGRRRLPVSIFISSGKNSPTNPLPESSTCCNTLHLPVYTDEKIAEERLRYAAYNCVSIDTDE</sequence>
<evidence type="ECO:0000313" key="5">
    <source>
        <dbReference type="EMBL" id="KAK0052136.1"/>
    </source>
</evidence>
<dbReference type="PROSITE" id="PS51284">
    <property type="entry name" value="DOC"/>
    <property type="match status" value="1"/>
</dbReference>
<dbReference type="InterPro" id="IPR000569">
    <property type="entry name" value="HECT_dom"/>
</dbReference>
<gene>
    <name evidence="5" type="ORF">Bpfe_018466</name>
</gene>
<name>A0AAD8BCX1_BIOPF</name>
<dbReference type="GO" id="GO:0043161">
    <property type="term" value="P:proteasome-mediated ubiquitin-dependent protein catabolic process"/>
    <property type="evidence" value="ECO:0007669"/>
    <property type="project" value="TreeGrafter"/>
</dbReference>